<name>A0A2M4D5X1_ANODA</name>
<protein>
    <submittedName>
        <fullName evidence="2">Uncharacterized protein</fullName>
    </submittedName>
</protein>
<keyword evidence="1" id="KW-0812">Transmembrane</keyword>
<evidence type="ECO:0000256" key="1">
    <source>
        <dbReference type="SAM" id="Phobius"/>
    </source>
</evidence>
<evidence type="ECO:0000313" key="2">
    <source>
        <dbReference type="EMBL" id="MBW72953.1"/>
    </source>
</evidence>
<dbReference type="AlphaFoldDB" id="A0A2M4D5X1"/>
<proteinExistence type="predicted"/>
<reference evidence="2" key="1">
    <citation type="submission" date="2018-01" db="EMBL/GenBank/DDBJ databases">
        <title>An insight into the sialome of Amazonian anophelines.</title>
        <authorList>
            <person name="Ribeiro J.M."/>
            <person name="Scarpassa V."/>
            <person name="Calvo E."/>
        </authorList>
    </citation>
    <scope>NUCLEOTIDE SEQUENCE</scope>
</reference>
<sequence length="98" mass="11431">MSLAKRHVLLFNICFVLFFFCCCFCLCNSCSVLLIYVSGFYNRFYECFFLQRTFAMIQHSIHRKGSIHLSPGRPSCNVRSVRSFTHLSPPFGRPHLNI</sequence>
<keyword evidence="1" id="KW-0472">Membrane</keyword>
<organism evidence="2">
    <name type="scientific">Anopheles darlingi</name>
    <name type="common">Mosquito</name>
    <dbReference type="NCBI Taxonomy" id="43151"/>
    <lineage>
        <taxon>Eukaryota</taxon>
        <taxon>Metazoa</taxon>
        <taxon>Ecdysozoa</taxon>
        <taxon>Arthropoda</taxon>
        <taxon>Hexapoda</taxon>
        <taxon>Insecta</taxon>
        <taxon>Pterygota</taxon>
        <taxon>Neoptera</taxon>
        <taxon>Endopterygota</taxon>
        <taxon>Diptera</taxon>
        <taxon>Nematocera</taxon>
        <taxon>Culicoidea</taxon>
        <taxon>Culicidae</taxon>
        <taxon>Anophelinae</taxon>
        <taxon>Anopheles</taxon>
    </lineage>
</organism>
<keyword evidence="1" id="KW-1133">Transmembrane helix</keyword>
<dbReference type="EMBL" id="GGFL01008775">
    <property type="protein sequence ID" value="MBW72953.1"/>
    <property type="molecule type" value="Transcribed_RNA"/>
</dbReference>
<feature type="transmembrane region" description="Helical" evidence="1">
    <location>
        <begin position="9"/>
        <end position="37"/>
    </location>
</feature>
<accession>A0A2M4D5X1</accession>